<dbReference type="Pfam" id="PF17109">
    <property type="entry name" value="Goodbye"/>
    <property type="match status" value="1"/>
</dbReference>
<name>A0A319EKA9_9EURO</name>
<evidence type="ECO:0000313" key="2">
    <source>
        <dbReference type="EMBL" id="PYH91402.1"/>
    </source>
</evidence>
<evidence type="ECO:0000313" key="3">
    <source>
        <dbReference type="Proteomes" id="UP000247810"/>
    </source>
</evidence>
<sequence length="109" mass="12128">MNTLALPTRLAPADSPTDIGLLWQEAIHQYEQTTNVKITSLEPANNVDEVLRQTQKTASRFRIHRHDNSKLDKLRTLIGKSLDTVEAIGNLVSSAASIHRHFRCSVPSA</sequence>
<feature type="domain" description="Fungal STAND N-terminal Goodbye" evidence="1">
    <location>
        <begin position="23"/>
        <end position="98"/>
    </location>
</feature>
<dbReference type="EMBL" id="KZ825946">
    <property type="protein sequence ID" value="PYH91402.1"/>
    <property type="molecule type" value="Genomic_DNA"/>
</dbReference>
<dbReference type="InterPro" id="IPR031350">
    <property type="entry name" value="Goodbye_dom"/>
</dbReference>
<proteinExistence type="predicted"/>
<reference evidence="2 3" key="1">
    <citation type="submission" date="2018-02" db="EMBL/GenBank/DDBJ databases">
        <title>The genomes of Aspergillus section Nigri reveals drivers in fungal speciation.</title>
        <authorList>
            <consortium name="DOE Joint Genome Institute"/>
            <person name="Vesth T.C."/>
            <person name="Nybo J."/>
            <person name="Theobald S."/>
            <person name="Brandl J."/>
            <person name="Frisvad J.C."/>
            <person name="Nielsen K.F."/>
            <person name="Lyhne E.K."/>
            <person name="Kogle M.E."/>
            <person name="Kuo A."/>
            <person name="Riley R."/>
            <person name="Clum A."/>
            <person name="Nolan M."/>
            <person name="Lipzen A."/>
            <person name="Salamov A."/>
            <person name="Henrissat B."/>
            <person name="Wiebenga A."/>
            <person name="De vries R.P."/>
            <person name="Grigoriev I.V."/>
            <person name="Mortensen U.H."/>
            <person name="Andersen M.R."/>
            <person name="Baker S.E."/>
        </authorList>
    </citation>
    <scope>NUCLEOTIDE SEQUENCE [LARGE SCALE GENOMIC DNA]</scope>
    <source>
        <strain evidence="2 3">CBS 707.79</strain>
    </source>
</reference>
<accession>A0A319EKA9</accession>
<dbReference type="VEuPathDB" id="FungiDB:BO71DRAFT_51044"/>
<keyword evidence="3" id="KW-1185">Reference proteome</keyword>
<gene>
    <name evidence="2" type="ORF">BO71DRAFT_51044</name>
</gene>
<dbReference type="Proteomes" id="UP000247810">
    <property type="component" value="Unassembled WGS sequence"/>
</dbReference>
<evidence type="ECO:0000259" key="1">
    <source>
        <dbReference type="Pfam" id="PF17109"/>
    </source>
</evidence>
<dbReference type="OrthoDB" id="20872at2759"/>
<protein>
    <recommendedName>
        <fullName evidence="1">Fungal STAND N-terminal Goodbye domain-containing protein</fullName>
    </recommendedName>
</protein>
<dbReference type="AlphaFoldDB" id="A0A319EKA9"/>
<organism evidence="2 3">
    <name type="scientific">Aspergillus ellipticus CBS 707.79</name>
    <dbReference type="NCBI Taxonomy" id="1448320"/>
    <lineage>
        <taxon>Eukaryota</taxon>
        <taxon>Fungi</taxon>
        <taxon>Dikarya</taxon>
        <taxon>Ascomycota</taxon>
        <taxon>Pezizomycotina</taxon>
        <taxon>Eurotiomycetes</taxon>
        <taxon>Eurotiomycetidae</taxon>
        <taxon>Eurotiales</taxon>
        <taxon>Aspergillaceae</taxon>
        <taxon>Aspergillus</taxon>
        <taxon>Aspergillus subgen. Circumdati</taxon>
    </lineage>
</organism>
<dbReference type="STRING" id="1448320.A0A319EKA9"/>